<keyword evidence="6 15" id="KW-0698">rRNA processing</keyword>
<evidence type="ECO:0000256" key="11">
    <source>
        <dbReference type="ARBA" id="ARBA00022759"/>
    </source>
</evidence>
<comment type="cofactor">
    <cofactor evidence="15">
        <name>Mg(2+)</name>
        <dbReference type="ChEBI" id="CHEBI:18420"/>
    </cofactor>
</comment>
<keyword evidence="9 15" id="KW-0540">Nuclease</keyword>
<dbReference type="GO" id="GO:0008033">
    <property type="term" value="P:tRNA processing"/>
    <property type="evidence" value="ECO:0007669"/>
    <property type="project" value="UniProtKB-KW"/>
</dbReference>
<keyword evidence="14 15" id="KW-0694">RNA-binding</keyword>
<keyword evidence="5 15" id="KW-0963">Cytoplasm</keyword>
<keyword evidence="7 15" id="KW-0507">mRNA processing</keyword>
<evidence type="ECO:0000256" key="7">
    <source>
        <dbReference type="ARBA" id="ARBA00022664"/>
    </source>
</evidence>
<dbReference type="NCBIfam" id="TIGR02191">
    <property type="entry name" value="RNaseIII"/>
    <property type="match status" value="1"/>
</dbReference>
<gene>
    <name evidence="15" type="primary">rnc</name>
    <name evidence="18" type="ORF">SAMN05443662_0835</name>
</gene>
<protein>
    <recommendedName>
        <fullName evidence="15">Ribonuclease 3</fullName>
        <ecNumber evidence="15">3.1.26.3</ecNumber>
    </recommendedName>
    <alternativeName>
        <fullName evidence="15">Ribonuclease III</fullName>
        <shortName evidence="15">RNase III</shortName>
    </alternativeName>
</protein>
<accession>A0A1N6EYK4</accession>
<dbReference type="FunFam" id="3.30.160.20:FF:000003">
    <property type="entry name" value="Ribonuclease 3"/>
    <property type="match status" value="1"/>
</dbReference>
<evidence type="ECO:0000256" key="5">
    <source>
        <dbReference type="ARBA" id="ARBA00022490"/>
    </source>
</evidence>
<dbReference type="HAMAP" id="MF_00104">
    <property type="entry name" value="RNase_III"/>
    <property type="match status" value="1"/>
</dbReference>
<evidence type="ECO:0000313" key="19">
    <source>
        <dbReference type="Proteomes" id="UP000198461"/>
    </source>
</evidence>
<dbReference type="AlphaFoldDB" id="A0A1N6EYK4"/>
<keyword evidence="15" id="KW-0699">rRNA-binding</keyword>
<feature type="domain" description="DRBM" evidence="16">
    <location>
        <begin position="155"/>
        <end position="224"/>
    </location>
</feature>
<keyword evidence="11 15" id="KW-0255">Endonuclease</keyword>
<dbReference type="SUPFAM" id="SSF69065">
    <property type="entry name" value="RNase III domain-like"/>
    <property type="match status" value="1"/>
</dbReference>
<dbReference type="GO" id="GO:0010468">
    <property type="term" value="P:regulation of gene expression"/>
    <property type="evidence" value="ECO:0007669"/>
    <property type="project" value="TreeGrafter"/>
</dbReference>
<comment type="subunit">
    <text evidence="4 15">Homodimer.</text>
</comment>
<feature type="active site" evidence="15">
    <location>
        <position position="45"/>
    </location>
</feature>
<dbReference type="Pfam" id="PF14622">
    <property type="entry name" value="Ribonucleas_3_3"/>
    <property type="match status" value="1"/>
</dbReference>
<dbReference type="SUPFAM" id="SSF54768">
    <property type="entry name" value="dsRNA-binding domain-like"/>
    <property type="match status" value="1"/>
</dbReference>
<comment type="function">
    <text evidence="15">Digests double-stranded RNA. Involved in the processing of primary rRNA transcript to yield the immediate precursors to the large and small rRNAs (23S and 16S). Processes some mRNAs, and tRNAs when they are encoded in the rRNA operon. Processes pre-crRNA and tracrRNA of type II CRISPR loci if present in the organism.</text>
</comment>
<feature type="domain" description="RNase III" evidence="17">
    <location>
        <begin position="6"/>
        <end position="128"/>
    </location>
</feature>
<dbReference type="EC" id="3.1.26.3" evidence="15"/>
<evidence type="ECO:0000256" key="14">
    <source>
        <dbReference type="ARBA" id="ARBA00022884"/>
    </source>
</evidence>
<evidence type="ECO:0000256" key="9">
    <source>
        <dbReference type="ARBA" id="ARBA00022722"/>
    </source>
</evidence>
<evidence type="ECO:0000256" key="12">
    <source>
        <dbReference type="ARBA" id="ARBA00022801"/>
    </source>
</evidence>
<dbReference type="RefSeq" id="WP_200770548.1">
    <property type="nucleotide sequence ID" value="NZ_FSRE01000002.1"/>
</dbReference>
<dbReference type="FunFam" id="1.10.1520.10:FF:000001">
    <property type="entry name" value="Ribonuclease 3"/>
    <property type="match status" value="1"/>
</dbReference>
<dbReference type="SMART" id="SM00358">
    <property type="entry name" value="DSRM"/>
    <property type="match status" value="1"/>
</dbReference>
<name>A0A1N6EYK4_9GAMM</name>
<dbReference type="SMART" id="SM00535">
    <property type="entry name" value="RIBOc"/>
    <property type="match status" value="1"/>
</dbReference>
<dbReference type="GO" id="GO:0046872">
    <property type="term" value="F:metal ion binding"/>
    <property type="evidence" value="ECO:0007669"/>
    <property type="project" value="UniProtKB-KW"/>
</dbReference>
<dbReference type="CDD" id="cd10845">
    <property type="entry name" value="DSRM_RNAse_III_family"/>
    <property type="match status" value="1"/>
</dbReference>
<dbReference type="InterPro" id="IPR000999">
    <property type="entry name" value="RNase_III_dom"/>
</dbReference>
<dbReference type="GO" id="GO:0006397">
    <property type="term" value="P:mRNA processing"/>
    <property type="evidence" value="ECO:0007669"/>
    <property type="project" value="UniProtKB-UniRule"/>
</dbReference>
<evidence type="ECO:0000259" key="16">
    <source>
        <dbReference type="PROSITE" id="PS50137"/>
    </source>
</evidence>
<evidence type="ECO:0000256" key="4">
    <source>
        <dbReference type="ARBA" id="ARBA00011738"/>
    </source>
</evidence>
<reference evidence="18 19" key="1">
    <citation type="submission" date="2016-11" db="EMBL/GenBank/DDBJ databases">
        <authorList>
            <person name="Jaros S."/>
            <person name="Januszkiewicz K."/>
            <person name="Wedrychowicz H."/>
        </authorList>
    </citation>
    <scope>NUCLEOTIDE SEQUENCE [LARGE SCALE GENOMIC DNA]</scope>
    <source>
        <strain evidence="18 19">DSM 17737</strain>
    </source>
</reference>
<organism evidence="18 19">
    <name type="scientific">Sulfurivirga caldicuralii</name>
    <dbReference type="NCBI Taxonomy" id="364032"/>
    <lineage>
        <taxon>Bacteria</taxon>
        <taxon>Pseudomonadati</taxon>
        <taxon>Pseudomonadota</taxon>
        <taxon>Gammaproteobacteria</taxon>
        <taxon>Thiotrichales</taxon>
        <taxon>Piscirickettsiaceae</taxon>
        <taxon>Sulfurivirga</taxon>
    </lineage>
</organism>
<dbReference type="Pfam" id="PF00035">
    <property type="entry name" value="dsrm"/>
    <property type="match status" value="1"/>
</dbReference>
<evidence type="ECO:0000313" key="18">
    <source>
        <dbReference type="EMBL" id="SIN88128.1"/>
    </source>
</evidence>
<sequence>MMTTAQKRLEQRLGHTFNRPALLQQALTHRSAASENNERLEFLGDSLLNFIIGEALFKGFGRLPEGDLSRIRAHLVKGDTLAEIARELDLSDALILGGGELKSGGYRRNSILADAVEALIAAVYLDAGMDACRDLVLRLYDQRLQNLDPRKMGKDPKTRLQEWLQKRREPLPEYEVVNVSGPAHDQTFDVVCKVAGQPPVQARAGSRRKAEQLAAEKALDRLEGDND</sequence>
<comment type="subcellular location">
    <subcellularLocation>
        <location evidence="2 15">Cytoplasm</location>
    </subcellularLocation>
</comment>
<dbReference type="CDD" id="cd00593">
    <property type="entry name" value="RIBOc"/>
    <property type="match status" value="1"/>
</dbReference>
<dbReference type="PROSITE" id="PS50137">
    <property type="entry name" value="DS_RBD"/>
    <property type="match status" value="1"/>
</dbReference>
<dbReference type="InterPro" id="IPR011907">
    <property type="entry name" value="RNase_III"/>
</dbReference>
<dbReference type="PROSITE" id="PS00517">
    <property type="entry name" value="RNASE_3_1"/>
    <property type="match status" value="1"/>
</dbReference>
<dbReference type="EMBL" id="FSRE01000002">
    <property type="protein sequence ID" value="SIN88128.1"/>
    <property type="molecule type" value="Genomic_DNA"/>
</dbReference>
<keyword evidence="8 15" id="KW-0819">tRNA processing</keyword>
<keyword evidence="19" id="KW-1185">Reference proteome</keyword>
<dbReference type="PANTHER" id="PTHR11207">
    <property type="entry name" value="RIBONUCLEASE III"/>
    <property type="match status" value="1"/>
</dbReference>
<proteinExistence type="inferred from homology"/>
<evidence type="ECO:0000256" key="15">
    <source>
        <dbReference type="HAMAP-Rule" id="MF_00104"/>
    </source>
</evidence>
<keyword evidence="12 15" id="KW-0378">Hydrolase</keyword>
<dbReference type="PANTHER" id="PTHR11207:SF0">
    <property type="entry name" value="RIBONUCLEASE 3"/>
    <property type="match status" value="1"/>
</dbReference>
<dbReference type="GO" id="GO:0003725">
    <property type="term" value="F:double-stranded RNA binding"/>
    <property type="evidence" value="ECO:0007669"/>
    <property type="project" value="TreeGrafter"/>
</dbReference>
<dbReference type="InterPro" id="IPR014720">
    <property type="entry name" value="dsRBD_dom"/>
</dbReference>
<evidence type="ECO:0000256" key="13">
    <source>
        <dbReference type="ARBA" id="ARBA00022842"/>
    </source>
</evidence>
<evidence type="ECO:0000256" key="1">
    <source>
        <dbReference type="ARBA" id="ARBA00000109"/>
    </source>
</evidence>
<evidence type="ECO:0000259" key="17">
    <source>
        <dbReference type="PROSITE" id="PS50142"/>
    </source>
</evidence>
<dbReference type="GO" id="GO:0005737">
    <property type="term" value="C:cytoplasm"/>
    <property type="evidence" value="ECO:0007669"/>
    <property type="project" value="UniProtKB-SubCell"/>
</dbReference>
<evidence type="ECO:0000256" key="2">
    <source>
        <dbReference type="ARBA" id="ARBA00004496"/>
    </source>
</evidence>
<feature type="binding site" evidence="15">
    <location>
        <position position="114"/>
    </location>
    <ligand>
        <name>Mg(2+)</name>
        <dbReference type="ChEBI" id="CHEBI:18420"/>
    </ligand>
</feature>
<comment type="catalytic activity">
    <reaction evidence="1 15">
        <text>Endonucleolytic cleavage to 5'-phosphomonoester.</text>
        <dbReference type="EC" id="3.1.26.3"/>
    </reaction>
</comment>
<feature type="binding site" evidence="15">
    <location>
        <position position="117"/>
    </location>
    <ligand>
        <name>Mg(2+)</name>
        <dbReference type="ChEBI" id="CHEBI:18420"/>
    </ligand>
</feature>
<evidence type="ECO:0000256" key="10">
    <source>
        <dbReference type="ARBA" id="ARBA00022723"/>
    </source>
</evidence>
<comment type="similarity">
    <text evidence="3">Belongs to the ribonuclease III family.</text>
</comment>
<dbReference type="GO" id="GO:0006364">
    <property type="term" value="P:rRNA processing"/>
    <property type="evidence" value="ECO:0007669"/>
    <property type="project" value="UniProtKB-UniRule"/>
</dbReference>
<dbReference type="Proteomes" id="UP000198461">
    <property type="component" value="Unassembled WGS sequence"/>
</dbReference>
<keyword evidence="13 15" id="KW-0460">Magnesium</keyword>
<keyword evidence="10 15" id="KW-0479">Metal-binding</keyword>
<evidence type="ECO:0000256" key="8">
    <source>
        <dbReference type="ARBA" id="ARBA00022694"/>
    </source>
</evidence>
<dbReference type="STRING" id="364032.SAMN05443662_0835"/>
<dbReference type="InterPro" id="IPR036389">
    <property type="entry name" value="RNase_III_sf"/>
</dbReference>
<evidence type="ECO:0000256" key="6">
    <source>
        <dbReference type="ARBA" id="ARBA00022552"/>
    </source>
</evidence>
<dbReference type="GO" id="GO:0019843">
    <property type="term" value="F:rRNA binding"/>
    <property type="evidence" value="ECO:0007669"/>
    <property type="project" value="UniProtKB-KW"/>
</dbReference>
<dbReference type="Gene3D" id="3.30.160.20">
    <property type="match status" value="1"/>
</dbReference>
<dbReference type="PROSITE" id="PS50142">
    <property type="entry name" value="RNASE_3_2"/>
    <property type="match status" value="1"/>
</dbReference>
<feature type="active site" evidence="15">
    <location>
        <position position="117"/>
    </location>
</feature>
<dbReference type="GO" id="GO:0004525">
    <property type="term" value="F:ribonuclease III activity"/>
    <property type="evidence" value="ECO:0007669"/>
    <property type="project" value="UniProtKB-UniRule"/>
</dbReference>
<dbReference type="Gene3D" id="1.10.1520.10">
    <property type="entry name" value="Ribonuclease III domain"/>
    <property type="match status" value="1"/>
</dbReference>
<dbReference type="GO" id="GO:0042802">
    <property type="term" value="F:identical protein binding"/>
    <property type="evidence" value="ECO:0007669"/>
    <property type="project" value="UniProtKB-ARBA"/>
</dbReference>
<evidence type="ECO:0000256" key="3">
    <source>
        <dbReference type="ARBA" id="ARBA00010183"/>
    </source>
</evidence>
<feature type="binding site" evidence="15">
    <location>
        <position position="41"/>
    </location>
    <ligand>
        <name>Mg(2+)</name>
        <dbReference type="ChEBI" id="CHEBI:18420"/>
    </ligand>
</feature>